<sequence length="269" mass="29757">MTVPPTTGWVTLPIRGQLDAVGPAADQDAVGAYPLTVSVHRDAAPALLHQLVTAIAEVAAEERWARSQAAEKLLAEQLAHAYDWLSLAEVKRENPDRAAEHREAAEALWPWLLALPRQERHQAFVRGWEKAKENAAAWRAKDATLAEQHLQLATELRVPCPAPDDPGRPDGAPALRPLPLILSANPTGRPQGWEDGWCISNPNLEPGTQVWTGHQWRRDGDLAPHAIYRYTREEAVAEAQRLAVEESARYGRWIAEQRRPGPDRSGLAS</sequence>
<reference evidence="1 2" key="1">
    <citation type="submission" date="2018-11" db="EMBL/GenBank/DDBJ databases">
        <title>Sequencing the genomes of 1000 actinobacteria strains.</title>
        <authorList>
            <person name="Klenk H.-P."/>
        </authorList>
    </citation>
    <scope>NUCLEOTIDE SEQUENCE [LARGE SCALE GENOMIC DNA]</scope>
    <source>
        <strain evidence="1 2">DSM 44781</strain>
    </source>
</reference>
<evidence type="ECO:0000313" key="2">
    <source>
        <dbReference type="Proteomes" id="UP000266906"/>
    </source>
</evidence>
<dbReference type="Proteomes" id="UP000266906">
    <property type="component" value="Unassembled WGS sequence"/>
</dbReference>
<protein>
    <submittedName>
        <fullName evidence="1">Uncharacterized protein</fullName>
    </submittedName>
</protein>
<keyword evidence="2" id="KW-1185">Reference proteome</keyword>
<name>A0A3N4RTA0_9ACTN</name>
<dbReference type="AlphaFoldDB" id="A0A3N4RTA0"/>
<evidence type="ECO:0000313" key="1">
    <source>
        <dbReference type="EMBL" id="RPE27244.1"/>
    </source>
</evidence>
<accession>A0A3N4RTA0</accession>
<dbReference type="EMBL" id="RKQG01000004">
    <property type="protein sequence ID" value="RPE27244.1"/>
    <property type="molecule type" value="Genomic_DNA"/>
</dbReference>
<comment type="caution">
    <text evidence="1">The sequence shown here is derived from an EMBL/GenBank/DDBJ whole genome shotgun (WGS) entry which is preliminary data.</text>
</comment>
<dbReference type="RefSeq" id="WP_123821602.1">
    <property type="nucleotide sequence ID" value="NZ_RKQG01000004.1"/>
</dbReference>
<gene>
    <name evidence="1" type="ORF">EDD38_7388</name>
</gene>
<organism evidence="1 2">
    <name type="scientific">Kitasatospora cineracea</name>
    <dbReference type="NCBI Taxonomy" id="88074"/>
    <lineage>
        <taxon>Bacteria</taxon>
        <taxon>Bacillati</taxon>
        <taxon>Actinomycetota</taxon>
        <taxon>Actinomycetes</taxon>
        <taxon>Kitasatosporales</taxon>
        <taxon>Streptomycetaceae</taxon>
        <taxon>Kitasatospora</taxon>
    </lineage>
</organism>
<proteinExistence type="predicted"/>